<dbReference type="Pfam" id="PF18962">
    <property type="entry name" value="Por_Secre_tail"/>
    <property type="match status" value="1"/>
</dbReference>
<organism evidence="4 5">
    <name type="scientific">Aequorivita antarctica</name>
    <dbReference type="NCBI Taxonomy" id="153266"/>
    <lineage>
        <taxon>Bacteria</taxon>
        <taxon>Pseudomonadati</taxon>
        <taxon>Bacteroidota</taxon>
        <taxon>Flavobacteriia</taxon>
        <taxon>Flavobacteriales</taxon>
        <taxon>Flavobacteriaceae</taxon>
        <taxon>Aequorivita</taxon>
    </lineage>
</organism>
<protein>
    <submittedName>
        <fullName evidence="4">T9SS type A sorting domain-containing protein</fullName>
    </submittedName>
</protein>
<dbReference type="Gene3D" id="2.130.10.130">
    <property type="entry name" value="Integrin alpha, N-terminal"/>
    <property type="match status" value="2"/>
</dbReference>
<dbReference type="AlphaFoldDB" id="A0A5C6YUV6"/>
<gene>
    <name evidence="4" type="ORF">ESU54_17200</name>
</gene>
<evidence type="ECO:0000313" key="4">
    <source>
        <dbReference type="EMBL" id="TXD71323.1"/>
    </source>
</evidence>
<evidence type="ECO:0000256" key="1">
    <source>
        <dbReference type="ARBA" id="ARBA00022729"/>
    </source>
</evidence>
<proteinExistence type="predicted"/>
<dbReference type="InterPro" id="IPR013517">
    <property type="entry name" value="FG-GAP"/>
</dbReference>
<reference evidence="4 5" key="1">
    <citation type="submission" date="2019-08" db="EMBL/GenBank/DDBJ databases">
        <title>Genome of Aequorivita antarctica SW49 (type strain).</title>
        <authorList>
            <person name="Bowman J.P."/>
        </authorList>
    </citation>
    <scope>NUCLEOTIDE SEQUENCE [LARGE SCALE GENOMIC DNA]</scope>
    <source>
        <strain evidence="4 5">SW49</strain>
    </source>
</reference>
<keyword evidence="1 2" id="KW-0732">Signal</keyword>
<dbReference type="InterPro" id="IPR026444">
    <property type="entry name" value="Secre_tail"/>
</dbReference>
<dbReference type="Pfam" id="PF13517">
    <property type="entry name" value="FG-GAP_3"/>
    <property type="match status" value="6"/>
</dbReference>
<evidence type="ECO:0000256" key="2">
    <source>
        <dbReference type="SAM" id="SignalP"/>
    </source>
</evidence>
<dbReference type="PANTHER" id="PTHR45460">
    <property type="entry name" value="SIMILAR TO CYSTEINE PROTEINASE"/>
    <property type="match status" value="1"/>
</dbReference>
<comment type="caution">
    <text evidence="4">The sequence shown here is derived from an EMBL/GenBank/DDBJ whole genome shotgun (WGS) entry which is preliminary data.</text>
</comment>
<dbReference type="OrthoDB" id="9816120at2"/>
<dbReference type="EMBL" id="VORT01000021">
    <property type="protein sequence ID" value="TXD71323.1"/>
    <property type="molecule type" value="Genomic_DNA"/>
</dbReference>
<dbReference type="RefSeq" id="WP_111846019.1">
    <property type="nucleotide sequence ID" value="NZ_UEGI01000034.1"/>
</dbReference>
<sequence>MKKILFTTIVVFAFFSQANAQVGFQPHTIIDQGNTNGPRAVFSADLDGDGLLDVVSTSEYDKKVAWYKNDGAGNLGAQQIISLNEVAPSSGNAADIDGDGIMDILVGSTDINKAVWFKNNGSASFGPPQLITTSGDGITNAIAEDLDGDGDLDVIVTSFRDDKVSWYENINGAGAFGPENIISTSLDFARKIAASDLDGDGDLDLLSISFYGHKVVWYENLDGQGTFSNEHIVDNDISRESSIYGFDVDADGDNDIVTNKSGNAGIVYYENLNGQGNFSAARIITTDDAGSFVIDDIDLDGDMDLVSTVGNLEIAWYENTNGQGNFGNKQTLASTDRGGYYILNMADINNNGRLDILTANFYKDKIAWYPSDNGQVTYQGEIILSTIHAAQGVYDVHAADVDGDGFLDAVSTNVDAETITWFKNTNGQGNFGPAQIIGENILYGQSIYPADLDGDGDIDIISSSDPNGYASWYKNTDGLGNFTIQSFPANTETSTFVYADDLDGDGDMDVIIGGSFDSGIFWLENLNSLGSFSQPKIVEEDLGYTEAIYTADLDGDGDLDITTAVYNDDFFAWYENLDGQGNFGPRIIIEANVNGSFSLYPSDLDGDGDMDIIGSVIHEDLVVWYENTDGQATFSTRKILAENIPAAERIKTFDADQDGDLDILISDFVERTYSWFENTDGLGTLGQRHILDSNINGALGNATGDFDGNGKIDILTGSLRSDSIKWYENLGPLGVEENTYNTIALYPIPSSDVLNIKSTSTIVEVIVYNELGQRLLNIENKEGINSLNIAALSNGIYFIRLKDFDQNNVTKKFIKQE</sequence>
<dbReference type="InterPro" id="IPR028994">
    <property type="entry name" value="Integrin_alpha_N"/>
</dbReference>
<feature type="signal peptide" evidence="2">
    <location>
        <begin position="1"/>
        <end position="20"/>
    </location>
</feature>
<feature type="domain" description="Secretion system C-terminal sorting" evidence="3">
    <location>
        <begin position="745"/>
        <end position="814"/>
    </location>
</feature>
<dbReference type="Proteomes" id="UP000321497">
    <property type="component" value="Unassembled WGS sequence"/>
</dbReference>
<dbReference type="PANTHER" id="PTHR45460:SF2">
    <property type="entry name" value="ALPHA 1,3 GLUCANASE, GH71 FAMILY (EUROFUNG)"/>
    <property type="match status" value="1"/>
</dbReference>
<dbReference type="NCBIfam" id="TIGR04183">
    <property type="entry name" value="Por_Secre_tail"/>
    <property type="match status" value="1"/>
</dbReference>
<accession>A0A5C6YUV6</accession>
<dbReference type="SUPFAM" id="SSF69318">
    <property type="entry name" value="Integrin alpha N-terminal domain"/>
    <property type="match status" value="2"/>
</dbReference>
<feature type="chain" id="PRO_5022954115" evidence="2">
    <location>
        <begin position="21"/>
        <end position="817"/>
    </location>
</feature>
<keyword evidence="5" id="KW-1185">Reference proteome</keyword>
<evidence type="ECO:0000313" key="5">
    <source>
        <dbReference type="Proteomes" id="UP000321497"/>
    </source>
</evidence>
<name>A0A5C6YUV6_9FLAO</name>
<evidence type="ECO:0000259" key="3">
    <source>
        <dbReference type="Pfam" id="PF18962"/>
    </source>
</evidence>